<keyword evidence="6" id="KW-0547">Nucleotide-binding</keyword>
<comment type="caution">
    <text evidence="15">The sequence shown here is derived from an EMBL/GenBank/DDBJ whole genome shotgun (WGS) entry which is preliminary data.</text>
</comment>
<evidence type="ECO:0000256" key="8">
    <source>
        <dbReference type="ARBA" id="ARBA00022840"/>
    </source>
</evidence>
<dbReference type="Gene3D" id="1.10.3260.10">
    <property type="entry name" value="DNA ligase, ATP-dependent, N-terminal domain"/>
    <property type="match status" value="1"/>
</dbReference>
<keyword evidence="5" id="KW-0479">Metal-binding</keyword>
<dbReference type="SUPFAM" id="SSF50249">
    <property type="entry name" value="Nucleic acid-binding proteins"/>
    <property type="match status" value="1"/>
</dbReference>
<keyword evidence="12" id="KW-0131">Cell cycle</keyword>
<evidence type="ECO:0000256" key="2">
    <source>
        <dbReference type="ARBA" id="ARBA00022598"/>
    </source>
</evidence>
<dbReference type="Gene3D" id="2.40.50.140">
    <property type="entry name" value="Nucleic acid-binding proteins"/>
    <property type="match status" value="1"/>
</dbReference>
<keyword evidence="2 15" id="KW-0436">Ligase</keyword>
<dbReference type="InterPro" id="IPR016059">
    <property type="entry name" value="DNA_ligase_ATP-dep_CS"/>
</dbReference>
<dbReference type="Pfam" id="PF01068">
    <property type="entry name" value="DNA_ligase_A_M"/>
    <property type="match status" value="1"/>
</dbReference>
<keyword evidence="3" id="KW-0132">Cell division</keyword>
<keyword evidence="10" id="KW-0233">DNA recombination</keyword>
<dbReference type="InterPro" id="IPR036599">
    <property type="entry name" value="DNA_ligase_N_sf"/>
</dbReference>
<keyword evidence="11" id="KW-0234">DNA repair</keyword>
<evidence type="ECO:0000256" key="6">
    <source>
        <dbReference type="ARBA" id="ARBA00022741"/>
    </source>
</evidence>
<dbReference type="Proteomes" id="UP001191082">
    <property type="component" value="Unassembled WGS sequence"/>
</dbReference>
<comment type="catalytic activity">
    <reaction evidence="13">
        <text>ATP + (deoxyribonucleotide)n-3'-hydroxyl + 5'-phospho-(deoxyribonucleotide)m = (deoxyribonucleotide)n+m + AMP + diphosphate.</text>
        <dbReference type="EC" id="6.5.1.1"/>
    </reaction>
</comment>
<accession>A0ABY2XB64</accession>
<evidence type="ECO:0000259" key="14">
    <source>
        <dbReference type="PROSITE" id="PS50160"/>
    </source>
</evidence>
<dbReference type="NCBIfam" id="NF006701">
    <property type="entry name" value="PRK09247.1"/>
    <property type="match status" value="1"/>
</dbReference>
<sequence length="533" mass="60446">MKRFAEMVRGVDQTTRTTVKLDALAAYLSEAPDQDRLWTVALFTGRRPRRAVPAARLREWAAERAGLPLWLVEESYAVAGDLAETVALILPPPGAPEDRSLTDWIGFLADLAPLDELAKRKAIESAWDRLDTDERFLFNKLITGGFRIGVSQKLMTRAMARATGRDDSDLAHRLMGDWTPETTTWHRLAEADDAGDDASRPYPFYLAYPLEQPPEDLGDPADWQAEWKWDGIRGQLVVRDGQHFTWSRGGELVSPAFPEFARAPDFLPDGTVLDGEILVWSGDTAGHPDSFNALQKRIGRKTVPKTLLNSAPVVLYAYDLLEWQGQDLRSQPLADRRAQLEDLFASLPLDAPLRLAPTVRFTDWSELAERRITAREERAEGLMLKRLSSPYQVGRKKGDWWKWKLDPLTVDAVMIYAQSGSGRRANLFTDFTFAVWNGNDLVPFTKAYSGLSDAEFRQITNWVRRNTRQKFGPVRQVTPEHVFEIAFEGIHESPRHKSGLALRFPRMARWRHDKPVQEANTLDDLRAILAQYG</sequence>
<dbReference type="EC" id="6.5.1.1" evidence="1"/>
<evidence type="ECO:0000256" key="13">
    <source>
        <dbReference type="ARBA" id="ARBA00034003"/>
    </source>
</evidence>
<evidence type="ECO:0000256" key="3">
    <source>
        <dbReference type="ARBA" id="ARBA00022618"/>
    </source>
</evidence>
<proteinExistence type="predicted"/>
<evidence type="ECO:0000256" key="4">
    <source>
        <dbReference type="ARBA" id="ARBA00022705"/>
    </source>
</evidence>
<dbReference type="InterPro" id="IPR026333">
    <property type="entry name" value="ATP_dep_DNA_lig_pp_1105_fam"/>
</dbReference>
<dbReference type="SUPFAM" id="SSF56091">
    <property type="entry name" value="DNA ligase/mRNA capping enzyme, catalytic domain"/>
    <property type="match status" value="1"/>
</dbReference>
<dbReference type="InterPro" id="IPR012340">
    <property type="entry name" value="NA-bd_OB-fold"/>
</dbReference>
<evidence type="ECO:0000256" key="7">
    <source>
        <dbReference type="ARBA" id="ARBA00022763"/>
    </source>
</evidence>
<protein>
    <recommendedName>
        <fullName evidence="1">DNA ligase (ATP)</fullName>
        <ecNumber evidence="1">6.5.1.1</ecNumber>
    </recommendedName>
</protein>
<gene>
    <name evidence="15" type="ORF">FGK64_11130</name>
</gene>
<evidence type="ECO:0000313" key="15">
    <source>
        <dbReference type="EMBL" id="TMV13298.1"/>
    </source>
</evidence>
<dbReference type="PROSITE" id="PS50160">
    <property type="entry name" value="DNA_LIGASE_A3"/>
    <property type="match status" value="1"/>
</dbReference>
<dbReference type="SUPFAM" id="SSF117018">
    <property type="entry name" value="ATP-dependent DNA ligase DNA-binding domain"/>
    <property type="match status" value="1"/>
</dbReference>
<evidence type="ECO:0000256" key="1">
    <source>
        <dbReference type="ARBA" id="ARBA00012727"/>
    </source>
</evidence>
<dbReference type="Gene3D" id="3.30.470.30">
    <property type="entry name" value="DNA ligase/mRNA capping enzyme"/>
    <property type="match status" value="1"/>
</dbReference>
<name>A0ABY2XB64_9RHOB</name>
<dbReference type="InterPro" id="IPR012310">
    <property type="entry name" value="DNA_ligase_ATP-dep_cent"/>
</dbReference>
<dbReference type="Pfam" id="PF04679">
    <property type="entry name" value="DNA_ligase_A_C"/>
    <property type="match status" value="1"/>
</dbReference>
<evidence type="ECO:0000256" key="12">
    <source>
        <dbReference type="ARBA" id="ARBA00023306"/>
    </source>
</evidence>
<keyword evidence="16" id="KW-1185">Reference proteome</keyword>
<dbReference type="RefSeq" id="WP_138863854.1">
    <property type="nucleotide sequence ID" value="NZ_VCPC01000002.1"/>
</dbReference>
<dbReference type="CDD" id="cd07897">
    <property type="entry name" value="Adenylation_DNA_ligase_Bac1"/>
    <property type="match status" value="1"/>
</dbReference>
<reference evidence="15 16" key="1">
    <citation type="submission" date="2019-05" db="EMBL/GenBank/DDBJ databases">
        <title>Marivita sp. nov. isolated from sea sediment.</title>
        <authorList>
            <person name="Kim W."/>
        </authorList>
    </citation>
    <scope>NUCLEOTIDE SEQUENCE [LARGE SCALE GENOMIC DNA]</scope>
    <source>
        <strain evidence="15 16">CAU 1492</strain>
    </source>
</reference>
<dbReference type="GO" id="GO:0003910">
    <property type="term" value="F:DNA ligase (ATP) activity"/>
    <property type="evidence" value="ECO:0007669"/>
    <property type="project" value="UniProtKB-EC"/>
</dbReference>
<evidence type="ECO:0000256" key="9">
    <source>
        <dbReference type="ARBA" id="ARBA00022842"/>
    </source>
</evidence>
<dbReference type="CDD" id="cd07972">
    <property type="entry name" value="OBF_DNA_ligase_Arch_LigB"/>
    <property type="match status" value="1"/>
</dbReference>
<dbReference type="InterPro" id="IPR012308">
    <property type="entry name" value="DNA_ligase_ATP-dep_N"/>
</dbReference>
<organism evidence="15 16">
    <name type="scientific">Arenibacterium halophilum</name>
    <dbReference type="NCBI Taxonomy" id="2583821"/>
    <lineage>
        <taxon>Bacteria</taxon>
        <taxon>Pseudomonadati</taxon>
        <taxon>Pseudomonadota</taxon>
        <taxon>Alphaproteobacteria</taxon>
        <taxon>Rhodobacterales</taxon>
        <taxon>Paracoccaceae</taxon>
        <taxon>Arenibacterium</taxon>
    </lineage>
</organism>
<keyword evidence="8" id="KW-0067">ATP-binding</keyword>
<dbReference type="PROSITE" id="PS00697">
    <property type="entry name" value="DNA_LIGASE_A1"/>
    <property type="match status" value="1"/>
</dbReference>
<evidence type="ECO:0000256" key="5">
    <source>
        <dbReference type="ARBA" id="ARBA00022723"/>
    </source>
</evidence>
<keyword evidence="9" id="KW-0460">Magnesium</keyword>
<dbReference type="EMBL" id="VCPC01000002">
    <property type="protein sequence ID" value="TMV13298.1"/>
    <property type="molecule type" value="Genomic_DNA"/>
</dbReference>
<dbReference type="PANTHER" id="PTHR45674:SF13">
    <property type="entry name" value="DNA LIGASE-RELATED"/>
    <property type="match status" value="1"/>
</dbReference>
<evidence type="ECO:0000256" key="10">
    <source>
        <dbReference type="ARBA" id="ARBA00023172"/>
    </source>
</evidence>
<dbReference type="NCBIfam" id="TIGR04120">
    <property type="entry name" value="DNA_lig_bact"/>
    <property type="match status" value="1"/>
</dbReference>
<evidence type="ECO:0000313" key="16">
    <source>
        <dbReference type="Proteomes" id="UP001191082"/>
    </source>
</evidence>
<keyword evidence="7" id="KW-0227">DNA damage</keyword>
<dbReference type="Pfam" id="PF04675">
    <property type="entry name" value="DNA_ligase_A_N"/>
    <property type="match status" value="1"/>
</dbReference>
<evidence type="ECO:0000256" key="11">
    <source>
        <dbReference type="ARBA" id="ARBA00023204"/>
    </source>
</evidence>
<dbReference type="PANTHER" id="PTHR45674">
    <property type="entry name" value="DNA LIGASE 1/3 FAMILY MEMBER"/>
    <property type="match status" value="1"/>
</dbReference>
<dbReference type="InterPro" id="IPR050191">
    <property type="entry name" value="ATP-dep_DNA_ligase"/>
</dbReference>
<dbReference type="InterPro" id="IPR012309">
    <property type="entry name" value="DNA_ligase_ATP-dep_C"/>
</dbReference>
<keyword evidence="4" id="KW-0235">DNA replication</keyword>
<feature type="domain" description="ATP-dependent DNA ligase family profile" evidence="14">
    <location>
        <begin position="306"/>
        <end position="437"/>
    </location>
</feature>